<dbReference type="InterPro" id="IPR000008">
    <property type="entry name" value="C2_dom"/>
</dbReference>
<dbReference type="Proteomes" id="UP001140949">
    <property type="component" value="Unassembled WGS sequence"/>
</dbReference>
<reference evidence="2" key="2">
    <citation type="submission" date="2023-04" db="EMBL/GenBank/DDBJ databases">
        <authorList>
            <person name="Bruccoleri R.E."/>
            <person name="Oakeley E.J."/>
            <person name="Faust A.-M."/>
            <person name="Dessus-Babus S."/>
            <person name="Altorfer M."/>
            <person name="Burckhardt D."/>
            <person name="Oertli M."/>
            <person name="Naumann U."/>
            <person name="Petersen F."/>
            <person name="Wong J."/>
        </authorList>
    </citation>
    <scope>NUCLEOTIDE SEQUENCE</scope>
    <source>
        <strain evidence="2">GSM-AAB239-AS_SAM_17_03QT</strain>
        <tissue evidence="2">Leaf</tissue>
    </source>
</reference>
<dbReference type="GO" id="GO:0006952">
    <property type="term" value="P:defense response"/>
    <property type="evidence" value="ECO:0007669"/>
    <property type="project" value="InterPro"/>
</dbReference>
<evidence type="ECO:0000313" key="3">
    <source>
        <dbReference type="Proteomes" id="UP001140949"/>
    </source>
</evidence>
<dbReference type="PANTHER" id="PTHR32246">
    <property type="entry name" value="INGRESSION PROTEIN FIC1"/>
    <property type="match status" value="1"/>
</dbReference>
<protein>
    <recommendedName>
        <fullName evidence="1">C2 domain-containing protein</fullName>
    </recommendedName>
</protein>
<dbReference type="InterPro" id="IPR044750">
    <property type="entry name" value="C2_SRC2/BAP"/>
</dbReference>
<keyword evidence="3" id="KW-1185">Reference proteome</keyword>
<dbReference type="InterPro" id="IPR035892">
    <property type="entry name" value="C2_domain_sf"/>
</dbReference>
<dbReference type="Pfam" id="PF00168">
    <property type="entry name" value="C2"/>
    <property type="match status" value="1"/>
</dbReference>
<comment type="caution">
    <text evidence="2">The sequence shown here is derived from an EMBL/GenBank/DDBJ whole genome shotgun (WGS) entry which is preliminary data.</text>
</comment>
<organism evidence="2 3">
    <name type="scientific">Iris pallida</name>
    <name type="common">Sweet iris</name>
    <dbReference type="NCBI Taxonomy" id="29817"/>
    <lineage>
        <taxon>Eukaryota</taxon>
        <taxon>Viridiplantae</taxon>
        <taxon>Streptophyta</taxon>
        <taxon>Embryophyta</taxon>
        <taxon>Tracheophyta</taxon>
        <taxon>Spermatophyta</taxon>
        <taxon>Magnoliopsida</taxon>
        <taxon>Liliopsida</taxon>
        <taxon>Asparagales</taxon>
        <taxon>Iridaceae</taxon>
        <taxon>Iridoideae</taxon>
        <taxon>Irideae</taxon>
        <taxon>Iris</taxon>
    </lineage>
</organism>
<dbReference type="SMART" id="SM00239">
    <property type="entry name" value="C2"/>
    <property type="match status" value="1"/>
</dbReference>
<dbReference type="AlphaFoldDB" id="A0AAX6FLX4"/>
<reference evidence="2" key="1">
    <citation type="journal article" date="2023" name="GigaByte">
        <title>Genome assembly of the bearded iris, Iris pallida Lam.</title>
        <authorList>
            <person name="Bruccoleri R.E."/>
            <person name="Oakeley E.J."/>
            <person name="Faust A.M.E."/>
            <person name="Altorfer M."/>
            <person name="Dessus-Babus S."/>
            <person name="Burckhardt D."/>
            <person name="Oertli M."/>
            <person name="Naumann U."/>
            <person name="Petersen F."/>
            <person name="Wong J."/>
        </authorList>
    </citation>
    <scope>NUCLEOTIDE SEQUENCE</scope>
    <source>
        <strain evidence="2">GSM-AAB239-AS_SAM_17_03QT</strain>
    </source>
</reference>
<dbReference type="CDD" id="cd04051">
    <property type="entry name" value="C2_SRC2_like"/>
    <property type="match status" value="1"/>
</dbReference>
<dbReference type="EMBL" id="JANAVB010027995">
    <property type="protein sequence ID" value="KAJ6817417.1"/>
    <property type="molecule type" value="Genomic_DNA"/>
</dbReference>
<dbReference type="PROSITE" id="PS50004">
    <property type="entry name" value="C2"/>
    <property type="match status" value="1"/>
</dbReference>
<dbReference type="PANTHER" id="PTHR32246:SF173">
    <property type="entry name" value="C2 DOMAIN-CONTAINING PROTEIN"/>
    <property type="match status" value="1"/>
</dbReference>
<name>A0AAX6FLX4_IRIPA</name>
<dbReference type="Gene3D" id="2.60.40.150">
    <property type="entry name" value="C2 domain"/>
    <property type="match status" value="1"/>
</dbReference>
<evidence type="ECO:0000313" key="2">
    <source>
        <dbReference type="EMBL" id="KAJ6817417.1"/>
    </source>
</evidence>
<proteinExistence type="predicted"/>
<dbReference type="SUPFAM" id="SSF49562">
    <property type="entry name" value="C2 domain (Calcium/lipid-binding domain, CaLB)"/>
    <property type="match status" value="1"/>
</dbReference>
<feature type="domain" description="C2" evidence="1">
    <location>
        <begin position="1"/>
        <end position="110"/>
    </location>
</feature>
<accession>A0AAX6FLX4</accession>
<evidence type="ECO:0000259" key="1">
    <source>
        <dbReference type="PROSITE" id="PS50004"/>
    </source>
</evidence>
<gene>
    <name evidence="2" type="ORF">M6B38_412770</name>
</gene>
<sequence>MEFRKLELTLISAENLKEVNLFSKLNVYAVVSIANDPQFKRRVPPDRVGGRDPVWNYTVEFTVPAVSNPDPFLAMHVLLRTERALGDRDVGEVTVPLKELLEGGRTDGGVRFVSYPVRMPHSKKTKGVLNMSYRLGEKVVKAAEVPVMAYPYPMPMAPPPMAGGGGGGGYYGYSAHAAPPGNGHGYGYGYGYQPPVMPPPPPPKRNSGPGFGMGLLGGAVGGLLIGDMLSDDAAAYDAGYDAGFDGGDGFDY</sequence>